<evidence type="ECO:0000256" key="5">
    <source>
        <dbReference type="ARBA" id="ARBA00023136"/>
    </source>
</evidence>
<name>A0A0H3AI17_VIBC3</name>
<proteinExistence type="inferred from homology"/>
<dbReference type="PRINTS" id="PR00176">
    <property type="entry name" value="NANEUSMPORT"/>
</dbReference>
<dbReference type="InterPro" id="IPR037272">
    <property type="entry name" value="SNS_sf"/>
</dbReference>
<feature type="transmembrane region" description="Helical" evidence="7">
    <location>
        <begin position="82"/>
        <end position="104"/>
    </location>
</feature>
<evidence type="ECO:0000313" key="9">
    <source>
        <dbReference type="Proteomes" id="UP000000249"/>
    </source>
</evidence>
<dbReference type="InterPro" id="IPR000175">
    <property type="entry name" value="Na/ntran_symport"/>
</dbReference>
<sequence>MDDRAKVGRANIVRITLPPFPPDSATADEKLHTLGYYKELFMKREQWGSRVGFVLAAVGSAIGLGNIWRFPYMAYENGGGAFFIPYLFAMVTAGIPFMILEFSMGQKHRGSAPTTLAKIHSKFEWLGWFQVGIAAVIAVYYVAVIGWAISYFGMSFTQSWGSDTNAYFFSEYLKLGDNSPTNLGSIQWHIAFAMLIAWVITYVAIVGGVKKGIERASKIMMPILFIMVLILIARMIFLPGALDGVNYMFQPDFSKIWDVKVWAAAYGQIFFTLSIGFAIMLAYSSYLPEKSDITNNAFMTVLINCGFSVLAGIMIFSVLGYMAQEQGKPLTEVVSAGVGLAFVTLPAAINLLPIPYILGPLFFLALVVAGLSSHISIMEAVTSALIDKLGWSRKKAANIVIGIGFLVSMAFATNGGLLLLDLVDHFANNVGIMASCLVELVLMTWLLKISDVRKYVNSISDFSVGVWFDICLRFVSPVILAIIVATKLQALFTEGYGGYDLTLGWAIIAALLVIGILINASSRKEAY</sequence>
<feature type="transmembrane region" description="Helical" evidence="7">
    <location>
        <begin position="51"/>
        <end position="70"/>
    </location>
</feature>
<evidence type="ECO:0000256" key="1">
    <source>
        <dbReference type="ARBA" id="ARBA00004141"/>
    </source>
</evidence>
<gene>
    <name evidence="8" type="ordered locus">VC0395_A1598</name>
</gene>
<dbReference type="Pfam" id="PF00209">
    <property type="entry name" value="SNF"/>
    <property type="match status" value="1"/>
</dbReference>
<keyword evidence="3 6" id="KW-0812">Transmembrane</keyword>
<dbReference type="PANTHER" id="PTHR11616:SF240">
    <property type="entry name" value="BLOATED TUBULES, ISOFORM B-RELATED"/>
    <property type="match status" value="1"/>
</dbReference>
<feature type="transmembrane region" description="Helical" evidence="7">
    <location>
        <begin position="262"/>
        <end position="286"/>
    </location>
</feature>
<feature type="transmembrane region" description="Helical" evidence="7">
    <location>
        <begin position="396"/>
        <end position="420"/>
    </location>
</feature>
<comment type="similarity">
    <text evidence="6">Belongs to the sodium:neurotransmitter symporter (SNF) (TC 2.A.22) family.</text>
</comment>
<reference evidence="8 9" key="1">
    <citation type="submission" date="2007-03" db="EMBL/GenBank/DDBJ databases">
        <authorList>
            <person name="Heidelberg J."/>
        </authorList>
    </citation>
    <scope>NUCLEOTIDE SEQUENCE [LARGE SCALE GENOMIC DNA]</scope>
    <source>
        <strain evidence="9">ATCC 39541 / Classical Ogawa 395 / O395</strain>
    </source>
</reference>
<dbReference type="Proteomes" id="UP000000249">
    <property type="component" value="Chromosome 1"/>
</dbReference>
<evidence type="ECO:0000256" key="4">
    <source>
        <dbReference type="ARBA" id="ARBA00022989"/>
    </source>
</evidence>
<feature type="transmembrane region" description="Helical" evidence="7">
    <location>
        <begin position="503"/>
        <end position="521"/>
    </location>
</feature>
<evidence type="ECO:0000256" key="3">
    <source>
        <dbReference type="ARBA" id="ARBA00022692"/>
    </source>
</evidence>
<feature type="transmembrane region" description="Helical" evidence="7">
    <location>
        <begin position="426"/>
        <end position="447"/>
    </location>
</feature>
<dbReference type="GO" id="GO:0005886">
    <property type="term" value="C:plasma membrane"/>
    <property type="evidence" value="ECO:0007669"/>
    <property type="project" value="TreeGrafter"/>
</dbReference>
<comment type="subcellular location">
    <subcellularLocation>
        <location evidence="1">Membrane</location>
        <topology evidence="1">Multi-pass membrane protein</topology>
    </subcellularLocation>
</comment>
<keyword evidence="4 7" id="KW-1133">Transmembrane helix</keyword>
<dbReference type="eggNOG" id="COG0733">
    <property type="taxonomic scope" value="Bacteria"/>
</dbReference>
<feature type="transmembrane region" description="Helical" evidence="7">
    <location>
        <begin position="186"/>
        <end position="207"/>
    </location>
</feature>
<organism evidence="8 9">
    <name type="scientific">Vibrio cholerae serotype O1 (strain ATCC 39541 / Classical Ogawa 395 / O395)</name>
    <dbReference type="NCBI Taxonomy" id="345073"/>
    <lineage>
        <taxon>Bacteria</taxon>
        <taxon>Pseudomonadati</taxon>
        <taxon>Pseudomonadota</taxon>
        <taxon>Gammaproteobacteria</taxon>
        <taxon>Vibrionales</taxon>
        <taxon>Vibrionaceae</taxon>
        <taxon>Vibrio</taxon>
    </lineage>
</organism>
<keyword evidence="2 6" id="KW-0813">Transport</keyword>
<protein>
    <recommendedName>
        <fullName evidence="6">Transporter</fullName>
    </recommendedName>
</protein>
<dbReference type="PATRIC" id="fig|345073.21.peg.2054"/>
<dbReference type="CDD" id="cd10334">
    <property type="entry name" value="SLC6sbd_u1"/>
    <property type="match status" value="1"/>
</dbReference>
<dbReference type="KEGG" id="vcr:VC395_2127"/>
<dbReference type="PROSITE" id="PS50267">
    <property type="entry name" value="NA_NEUROTRAN_SYMP_3"/>
    <property type="match status" value="1"/>
</dbReference>
<evidence type="ECO:0000256" key="7">
    <source>
        <dbReference type="SAM" id="Phobius"/>
    </source>
</evidence>
<feature type="transmembrane region" description="Helical" evidence="7">
    <location>
        <begin position="354"/>
        <end position="375"/>
    </location>
</feature>
<accession>A0A0H3AI17</accession>
<dbReference type="SUPFAM" id="SSF161070">
    <property type="entry name" value="SNF-like"/>
    <property type="match status" value="1"/>
</dbReference>
<dbReference type="AlphaFoldDB" id="A0A0H3AI17"/>
<dbReference type="NCBIfam" id="NF037979">
    <property type="entry name" value="Na_transp"/>
    <property type="match status" value="1"/>
</dbReference>
<keyword evidence="6" id="KW-0769">Symport</keyword>
<feature type="transmembrane region" description="Helical" evidence="7">
    <location>
        <begin position="298"/>
        <end position="323"/>
    </location>
</feature>
<dbReference type="EMBL" id="CP000627">
    <property type="protein sequence ID" value="ABQ19661.1"/>
    <property type="molecule type" value="Genomic_DNA"/>
</dbReference>
<dbReference type="PANTHER" id="PTHR11616">
    <property type="entry name" value="SODIUM/CHLORIDE DEPENDENT TRANSPORTER"/>
    <property type="match status" value="1"/>
</dbReference>
<dbReference type="PROSITE" id="PS00610">
    <property type="entry name" value="NA_NEUROTRAN_SYMP_1"/>
    <property type="match status" value="1"/>
</dbReference>
<dbReference type="GO" id="GO:0015293">
    <property type="term" value="F:symporter activity"/>
    <property type="evidence" value="ECO:0007669"/>
    <property type="project" value="UniProtKB-KW"/>
</dbReference>
<feature type="transmembrane region" description="Helical" evidence="7">
    <location>
        <begin position="459"/>
        <end position="483"/>
    </location>
</feature>
<dbReference type="KEGG" id="vco:VC0395_A1598"/>
<feature type="transmembrane region" description="Helical" evidence="7">
    <location>
        <begin position="125"/>
        <end position="149"/>
    </location>
</feature>
<dbReference type="GO" id="GO:0035725">
    <property type="term" value="P:sodium ion transmembrane transport"/>
    <property type="evidence" value="ECO:0007669"/>
    <property type="project" value="TreeGrafter"/>
</dbReference>
<evidence type="ECO:0000256" key="2">
    <source>
        <dbReference type="ARBA" id="ARBA00022448"/>
    </source>
</evidence>
<keyword evidence="5 7" id="KW-0472">Membrane</keyword>
<feature type="transmembrane region" description="Helical" evidence="7">
    <location>
        <begin position="219"/>
        <end position="242"/>
    </location>
</feature>
<evidence type="ECO:0000256" key="6">
    <source>
        <dbReference type="RuleBase" id="RU003732"/>
    </source>
</evidence>
<evidence type="ECO:0000313" key="8">
    <source>
        <dbReference type="EMBL" id="ABQ19661.1"/>
    </source>
</evidence>